<accession>A0A0F9JNI5</accession>
<dbReference type="InterPro" id="IPR019627">
    <property type="entry name" value="YAcAr"/>
</dbReference>
<dbReference type="Pfam" id="PF10686">
    <property type="entry name" value="YAcAr"/>
    <property type="match status" value="1"/>
</dbReference>
<reference evidence="2" key="1">
    <citation type="journal article" date="2015" name="Nature">
        <title>Complex archaea that bridge the gap between prokaryotes and eukaryotes.</title>
        <authorList>
            <person name="Spang A."/>
            <person name="Saw J.H."/>
            <person name="Jorgensen S.L."/>
            <person name="Zaremba-Niedzwiedzka K."/>
            <person name="Martijn J."/>
            <person name="Lind A.E."/>
            <person name="van Eijk R."/>
            <person name="Schleper C."/>
            <person name="Guy L."/>
            <person name="Ettema T.J."/>
        </authorList>
    </citation>
    <scope>NUCLEOTIDE SEQUENCE</scope>
</reference>
<name>A0A0F9JNI5_9ZZZZ</name>
<dbReference type="AlphaFoldDB" id="A0A0F9JNI5"/>
<evidence type="ECO:0000313" key="2">
    <source>
        <dbReference type="EMBL" id="KKM71238.1"/>
    </source>
</evidence>
<evidence type="ECO:0000259" key="1">
    <source>
        <dbReference type="Pfam" id="PF10686"/>
    </source>
</evidence>
<feature type="domain" description="YspA cpYpsA-related SLOG" evidence="1">
    <location>
        <begin position="7"/>
        <end position="68"/>
    </location>
</feature>
<comment type="caution">
    <text evidence="2">The sequence shown here is derived from an EMBL/GenBank/DDBJ whole genome shotgun (WGS) entry which is preliminary data.</text>
</comment>
<protein>
    <recommendedName>
        <fullName evidence="1">YspA cpYpsA-related SLOG domain-containing protein</fullName>
    </recommendedName>
</protein>
<gene>
    <name evidence="2" type="ORF">LCGC14_1432680</name>
</gene>
<organism evidence="2">
    <name type="scientific">marine sediment metagenome</name>
    <dbReference type="NCBI Taxonomy" id="412755"/>
    <lineage>
        <taxon>unclassified sequences</taxon>
        <taxon>metagenomes</taxon>
        <taxon>ecological metagenomes</taxon>
    </lineage>
</organism>
<sequence>MCYNKNMKILMCGDRNWTDTEIIADILLWFRPHIIIEGAARGADRLSGIGARYYGIQVHEFPAEWTKYGKSAGIIRNRQMLDEEPDLVIAFHDDIEHSAGTGHTLEEAERRGMTYALISHWHILDSVL</sequence>
<proteinExistence type="predicted"/>
<dbReference type="EMBL" id="LAZR01009676">
    <property type="protein sequence ID" value="KKM71238.1"/>
    <property type="molecule type" value="Genomic_DNA"/>
</dbReference>